<name>A0A383U4L5_9FLAO</name>
<dbReference type="EC" id="2.5.1.3" evidence="9"/>
<feature type="binding site" evidence="9">
    <location>
        <position position="63"/>
    </location>
    <ligand>
        <name>Mg(2+)</name>
        <dbReference type="ChEBI" id="CHEBI:18420"/>
    </ligand>
</feature>
<evidence type="ECO:0000256" key="1">
    <source>
        <dbReference type="ARBA" id="ARBA00005165"/>
    </source>
</evidence>
<dbReference type="CDD" id="cd00564">
    <property type="entry name" value="TMP_TenI"/>
    <property type="match status" value="1"/>
</dbReference>
<dbReference type="OrthoDB" id="9812206at2"/>
<dbReference type="SUPFAM" id="SSF51391">
    <property type="entry name" value="Thiamin phosphate synthase"/>
    <property type="match status" value="1"/>
</dbReference>
<protein>
    <recommendedName>
        <fullName evidence="9">Thiamine-phosphate synthase</fullName>
        <shortName evidence="9">TP synthase</shortName>
        <shortName evidence="9">TPS</shortName>
        <ecNumber evidence="9">2.5.1.3</ecNumber>
    </recommendedName>
    <alternativeName>
        <fullName evidence="9">Thiamine-phosphate pyrophosphorylase</fullName>
        <shortName evidence="9">TMP pyrophosphorylase</shortName>
        <shortName evidence="9">TMP-PPase</shortName>
    </alternativeName>
</protein>
<feature type="binding site" evidence="9">
    <location>
        <position position="163"/>
    </location>
    <ligand>
        <name>2-[(2R,5Z)-2-carboxy-4-methylthiazol-5(2H)-ylidene]ethyl phosphate</name>
        <dbReference type="ChEBI" id="CHEBI:62899"/>
    </ligand>
</feature>
<dbReference type="GO" id="GO:0005737">
    <property type="term" value="C:cytoplasm"/>
    <property type="evidence" value="ECO:0007669"/>
    <property type="project" value="TreeGrafter"/>
</dbReference>
<dbReference type="UniPathway" id="UPA00060">
    <property type="reaction ID" value="UER00141"/>
</dbReference>
<keyword evidence="3 9" id="KW-0479">Metal-binding</keyword>
<evidence type="ECO:0000313" key="14">
    <source>
        <dbReference type="Proteomes" id="UP000262142"/>
    </source>
</evidence>
<dbReference type="Pfam" id="PF02581">
    <property type="entry name" value="TMP-TENI"/>
    <property type="match status" value="1"/>
</dbReference>
<comment type="catalytic activity">
    <reaction evidence="8 9 10">
        <text>2-[(2R,5Z)-2-carboxy-4-methylthiazol-5(2H)-ylidene]ethyl phosphate + 4-amino-2-methyl-5-(diphosphooxymethyl)pyrimidine + 2 H(+) = thiamine phosphate + CO2 + diphosphate</text>
        <dbReference type="Rhea" id="RHEA:47844"/>
        <dbReference type="ChEBI" id="CHEBI:15378"/>
        <dbReference type="ChEBI" id="CHEBI:16526"/>
        <dbReference type="ChEBI" id="CHEBI:33019"/>
        <dbReference type="ChEBI" id="CHEBI:37575"/>
        <dbReference type="ChEBI" id="CHEBI:57841"/>
        <dbReference type="ChEBI" id="CHEBI:62899"/>
        <dbReference type="EC" id="2.5.1.3"/>
    </reaction>
</comment>
<dbReference type="HAMAP" id="MF_00097">
    <property type="entry name" value="TMP_synthase"/>
    <property type="match status" value="1"/>
</dbReference>
<feature type="binding site" evidence="9">
    <location>
        <position position="62"/>
    </location>
    <ligand>
        <name>4-amino-2-methyl-5-(diphosphooxymethyl)pyrimidine</name>
        <dbReference type="ChEBI" id="CHEBI:57841"/>
    </ligand>
</feature>
<comment type="pathway">
    <text evidence="1 9 11">Cofactor biosynthesis; thiamine diphosphate biosynthesis; thiamine phosphate from 4-amino-2-methyl-5-diphosphomethylpyrimidine and 4-methyl-5-(2-phosphoethyl)-thiazole: step 1/1.</text>
</comment>
<accession>A0A383U4L5</accession>
<keyword evidence="14" id="KW-1185">Reference proteome</keyword>
<comment type="catalytic activity">
    <reaction evidence="7 9 10">
        <text>2-(2-carboxy-4-methylthiazol-5-yl)ethyl phosphate + 4-amino-2-methyl-5-(diphosphooxymethyl)pyrimidine + 2 H(+) = thiamine phosphate + CO2 + diphosphate</text>
        <dbReference type="Rhea" id="RHEA:47848"/>
        <dbReference type="ChEBI" id="CHEBI:15378"/>
        <dbReference type="ChEBI" id="CHEBI:16526"/>
        <dbReference type="ChEBI" id="CHEBI:33019"/>
        <dbReference type="ChEBI" id="CHEBI:37575"/>
        <dbReference type="ChEBI" id="CHEBI:57841"/>
        <dbReference type="ChEBI" id="CHEBI:62890"/>
        <dbReference type="EC" id="2.5.1.3"/>
    </reaction>
</comment>
<sequence>MVYYISQGKTPNDHLQNIKKMVDAGVNWVQLRIKGSSANEILDIAQKAKEYCHENQVVFIINDDIQIAKLLNSDGVHLGREDESPQTAKELLGNEKIIGGTANTWDDCQKLIQMRVDYIGLGPFRFTLTKEKLSPILGIEGFRAIMNKIKESKIDIPVIAIGGIRLEDIEELVEIGISGVALSGFLHEQENIATSICQLQSYFKI</sequence>
<keyword evidence="2 9" id="KW-0808">Transferase</keyword>
<dbReference type="InterPro" id="IPR034291">
    <property type="entry name" value="TMP_synthase"/>
</dbReference>
<dbReference type="Proteomes" id="UP000262142">
    <property type="component" value="Unassembled WGS sequence"/>
</dbReference>
<dbReference type="AlphaFoldDB" id="A0A383U4L5"/>
<gene>
    <name evidence="9 13" type="primary">thiE</name>
    <name evidence="13" type="ORF">SAMEA104719789_01686</name>
</gene>
<comment type="catalytic activity">
    <reaction evidence="6 9 10">
        <text>4-methyl-5-(2-phosphooxyethyl)-thiazole + 4-amino-2-methyl-5-(diphosphooxymethyl)pyrimidine + H(+) = thiamine phosphate + diphosphate</text>
        <dbReference type="Rhea" id="RHEA:22328"/>
        <dbReference type="ChEBI" id="CHEBI:15378"/>
        <dbReference type="ChEBI" id="CHEBI:33019"/>
        <dbReference type="ChEBI" id="CHEBI:37575"/>
        <dbReference type="ChEBI" id="CHEBI:57841"/>
        <dbReference type="ChEBI" id="CHEBI:58296"/>
        <dbReference type="EC" id="2.5.1.3"/>
    </reaction>
</comment>
<dbReference type="InterPro" id="IPR036206">
    <property type="entry name" value="ThiamineP_synth_sf"/>
</dbReference>
<keyword evidence="5 9" id="KW-0784">Thiamine biosynthesis</keyword>
<dbReference type="GO" id="GO:0009229">
    <property type="term" value="P:thiamine diphosphate biosynthetic process"/>
    <property type="evidence" value="ECO:0007669"/>
    <property type="project" value="UniProtKB-UniRule"/>
</dbReference>
<comment type="caution">
    <text evidence="9">Lacks conserved residue(s) required for the propagation of feature annotation.</text>
</comment>
<dbReference type="InterPro" id="IPR013785">
    <property type="entry name" value="Aldolase_TIM"/>
</dbReference>
<evidence type="ECO:0000256" key="4">
    <source>
        <dbReference type="ARBA" id="ARBA00022842"/>
    </source>
</evidence>
<proteinExistence type="inferred from homology"/>
<evidence type="ECO:0000256" key="11">
    <source>
        <dbReference type="RuleBase" id="RU004253"/>
    </source>
</evidence>
<evidence type="ECO:0000256" key="7">
    <source>
        <dbReference type="ARBA" id="ARBA00047851"/>
    </source>
</evidence>
<reference evidence="13 14" key="1">
    <citation type="submission" date="2018-09" db="EMBL/GenBank/DDBJ databases">
        <authorList>
            <consortium name="Pathogen Informatics"/>
        </authorList>
    </citation>
    <scope>NUCLEOTIDE SEQUENCE [LARGE SCALE GENOMIC DNA]</scope>
    <source>
        <strain evidence="13 14">OH-22767</strain>
    </source>
</reference>
<evidence type="ECO:0000256" key="10">
    <source>
        <dbReference type="RuleBase" id="RU003826"/>
    </source>
</evidence>
<evidence type="ECO:0000256" key="2">
    <source>
        <dbReference type="ARBA" id="ARBA00022679"/>
    </source>
</evidence>
<dbReference type="NCBIfam" id="NF000736">
    <property type="entry name" value="PRK00043.2-3"/>
    <property type="match status" value="1"/>
</dbReference>
<keyword evidence="4 9" id="KW-0460">Magnesium</keyword>
<evidence type="ECO:0000259" key="12">
    <source>
        <dbReference type="Pfam" id="PF02581"/>
    </source>
</evidence>
<dbReference type="EMBL" id="UNSC01000009">
    <property type="protein sequence ID" value="SZD74226.1"/>
    <property type="molecule type" value="Genomic_DNA"/>
</dbReference>
<evidence type="ECO:0000256" key="8">
    <source>
        <dbReference type="ARBA" id="ARBA00047883"/>
    </source>
</evidence>
<dbReference type="RefSeq" id="WP_119059834.1">
    <property type="nucleotide sequence ID" value="NZ_UNSC01000009.1"/>
</dbReference>
<dbReference type="InterPro" id="IPR022998">
    <property type="entry name" value="ThiamineP_synth_TenI"/>
</dbReference>
<evidence type="ECO:0000313" key="13">
    <source>
        <dbReference type="EMBL" id="SZD74226.1"/>
    </source>
</evidence>
<feature type="binding site" evidence="9">
    <location>
        <begin position="127"/>
        <end position="129"/>
    </location>
    <ligand>
        <name>2-[(2R,5Z)-2-carboxy-4-methylthiazol-5(2H)-ylidene]ethyl phosphate</name>
        <dbReference type="ChEBI" id="CHEBI:62899"/>
    </ligand>
</feature>
<dbReference type="Gene3D" id="3.20.20.70">
    <property type="entry name" value="Aldolase class I"/>
    <property type="match status" value="1"/>
</dbReference>
<dbReference type="NCBIfam" id="TIGR00693">
    <property type="entry name" value="thiE"/>
    <property type="match status" value="1"/>
</dbReference>
<dbReference type="PANTHER" id="PTHR20857:SF15">
    <property type="entry name" value="THIAMINE-PHOSPHATE SYNTHASE"/>
    <property type="match status" value="1"/>
</dbReference>
<comment type="similarity">
    <text evidence="9 10">Belongs to the thiamine-phosphate synthase family.</text>
</comment>
<feature type="binding site" evidence="9">
    <location>
        <position position="101"/>
    </location>
    <ligand>
        <name>4-amino-2-methyl-5-(diphosphooxymethyl)pyrimidine</name>
        <dbReference type="ChEBI" id="CHEBI:57841"/>
    </ligand>
</feature>
<feature type="domain" description="Thiamine phosphate synthase/TenI" evidence="12">
    <location>
        <begin position="3"/>
        <end position="182"/>
    </location>
</feature>
<feature type="binding site" evidence="9">
    <location>
        <position position="130"/>
    </location>
    <ligand>
        <name>4-amino-2-methyl-5-(diphosphooxymethyl)pyrimidine</name>
        <dbReference type="ChEBI" id="CHEBI:57841"/>
    </ligand>
</feature>
<comment type="function">
    <text evidence="9">Condenses 4-methyl-5-(beta-hydroxyethyl)thiazole monophosphate (THZ-P) and 2-methyl-4-amino-5-hydroxymethyl pyrimidine pyrophosphate (HMP-PP) to form thiamine monophosphate (TMP).</text>
</comment>
<comment type="cofactor">
    <cofactor evidence="9">
        <name>Mg(2+)</name>
        <dbReference type="ChEBI" id="CHEBI:18420"/>
    </cofactor>
    <text evidence="9">Binds 1 Mg(2+) ion per subunit.</text>
</comment>
<feature type="binding site" evidence="9">
    <location>
        <begin position="30"/>
        <end position="34"/>
    </location>
    <ligand>
        <name>4-amino-2-methyl-5-(diphosphooxymethyl)pyrimidine</name>
        <dbReference type="ChEBI" id="CHEBI:57841"/>
    </ligand>
</feature>
<feature type="binding site" evidence="9">
    <location>
        <position position="82"/>
    </location>
    <ligand>
        <name>Mg(2+)</name>
        <dbReference type="ChEBI" id="CHEBI:18420"/>
    </ligand>
</feature>
<evidence type="ECO:0000256" key="5">
    <source>
        <dbReference type="ARBA" id="ARBA00022977"/>
    </source>
</evidence>
<evidence type="ECO:0000256" key="3">
    <source>
        <dbReference type="ARBA" id="ARBA00022723"/>
    </source>
</evidence>
<evidence type="ECO:0000256" key="6">
    <source>
        <dbReference type="ARBA" id="ARBA00047334"/>
    </source>
</evidence>
<evidence type="ECO:0000256" key="9">
    <source>
        <dbReference type="HAMAP-Rule" id="MF_00097"/>
    </source>
</evidence>
<dbReference type="PANTHER" id="PTHR20857">
    <property type="entry name" value="THIAMINE-PHOSPHATE PYROPHOSPHORYLASE"/>
    <property type="match status" value="1"/>
</dbReference>
<dbReference type="GO" id="GO:0004789">
    <property type="term" value="F:thiamine-phosphate diphosphorylase activity"/>
    <property type="evidence" value="ECO:0007669"/>
    <property type="project" value="UniProtKB-UniRule"/>
</dbReference>
<dbReference type="GO" id="GO:0009228">
    <property type="term" value="P:thiamine biosynthetic process"/>
    <property type="evidence" value="ECO:0007669"/>
    <property type="project" value="UniProtKB-KW"/>
</dbReference>
<organism evidence="13 14">
    <name type="scientific">Candidatus Ornithobacterium hominis</name>
    <dbReference type="NCBI Taxonomy" id="2497989"/>
    <lineage>
        <taxon>Bacteria</taxon>
        <taxon>Pseudomonadati</taxon>
        <taxon>Bacteroidota</taxon>
        <taxon>Flavobacteriia</taxon>
        <taxon>Flavobacteriales</taxon>
        <taxon>Weeksellaceae</taxon>
        <taxon>Ornithobacterium</taxon>
    </lineage>
</organism>
<dbReference type="GO" id="GO:0000287">
    <property type="term" value="F:magnesium ion binding"/>
    <property type="evidence" value="ECO:0007669"/>
    <property type="project" value="UniProtKB-UniRule"/>
</dbReference>